<reference evidence="2" key="1">
    <citation type="submission" date="2018-03" db="EMBL/GenBank/DDBJ databases">
        <authorList>
            <person name="Navarro De La Torre S."/>
        </authorList>
    </citation>
    <scope>NUCLEOTIDE SEQUENCE [LARGE SCALE GENOMIC DNA]</scope>
    <source>
        <strain evidence="2">EAod3</strain>
    </source>
</reference>
<protein>
    <recommendedName>
        <fullName evidence="3">Acyl-CoA dehydrogenase</fullName>
    </recommendedName>
</protein>
<proteinExistence type="predicted"/>
<dbReference type="RefSeq" id="WP_108841742.1">
    <property type="nucleotide sequence ID" value="NZ_ONZI01000001.1"/>
</dbReference>
<keyword evidence="2" id="KW-1185">Reference proteome</keyword>
<evidence type="ECO:0000313" key="2">
    <source>
        <dbReference type="Proteomes" id="UP000244934"/>
    </source>
</evidence>
<name>A0A2R8CJG6_9GAMM</name>
<dbReference type="GO" id="GO:0016627">
    <property type="term" value="F:oxidoreductase activity, acting on the CH-CH group of donors"/>
    <property type="evidence" value="ECO:0007669"/>
    <property type="project" value="InterPro"/>
</dbReference>
<evidence type="ECO:0008006" key="3">
    <source>
        <dbReference type="Google" id="ProtNLM"/>
    </source>
</evidence>
<dbReference type="AlphaFoldDB" id="A0A2R8CJG6"/>
<gene>
    <name evidence="1" type="ORF">KSP9073_00964</name>
</gene>
<dbReference type="InterPro" id="IPR046373">
    <property type="entry name" value="Acyl-CoA_Oxase/DH_mid-dom_sf"/>
</dbReference>
<dbReference type="SUPFAM" id="SSF56645">
    <property type="entry name" value="Acyl-CoA dehydrogenase NM domain-like"/>
    <property type="match status" value="1"/>
</dbReference>
<dbReference type="Proteomes" id="UP000244934">
    <property type="component" value="Unassembled WGS sequence"/>
</dbReference>
<accession>A0A2R8CJG6</accession>
<dbReference type="InterPro" id="IPR009100">
    <property type="entry name" value="AcylCoA_DH/oxidase_NM_dom_sf"/>
</dbReference>
<dbReference type="Gene3D" id="2.40.110.10">
    <property type="entry name" value="Butyryl-CoA Dehydrogenase, subunit A, domain 2"/>
    <property type="match status" value="1"/>
</dbReference>
<dbReference type="OrthoDB" id="107064at2"/>
<organism evidence="1 2">
    <name type="scientific">Kushneria phyllosphaerae</name>
    <dbReference type="NCBI Taxonomy" id="2100822"/>
    <lineage>
        <taxon>Bacteria</taxon>
        <taxon>Pseudomonadati</taxon>
        <taxon>Pseudomonadota</taxon>
        <taxon>Gammaproteobacteria</taxon>
        <taxon>Oceanospirillales</taxon>
        <taxon>Halomonadaceae</taxon>
        <taxon>Kushneria</taxon>
    </lineage>
</organism>
<sequence length="342" mass="36666">MAASFLQRLSDVLACHDAPAETIFELATLLDQLIALGPLPCPGSGETLSRWRALYQVAGHDLALTKLYEGHTDALAIMAELGVTPDTPDDARWAMWAAEPPQARVQISAQASHYHDDQARLNGTKAWCSGAPMVTHALMTVWHEDRQRLAAVALDQEGVTVTDRGWQAIGMQATASVEVGFSDAHATLIGGFDAYIARPGFWQGGAGIAACWLGGAHALARTLQAGAASRQDDPLMMAHLGHVDVALQTGLIALRDAAAVIDAHPDREARTLALRTRAIIEHSVEQIIAHCGRALGAGPFCRDRHFAHMMADLPVYLRQSHAERDLSALGKLCDDASSGWSL</sequence>
<dbReference type="EMBL" id="ONZI01000001">
    <property type="protein sequence ID" value="SPJ32962.1"/>
    <property type="molecule type" value="Genomic_DNA"/>
</dbReference>
<evidence type="ECO:0000313" key="1">
    <source>
        <dbReference type="EMBL" id="SPJ32962.1"/>
    </source>
</evidence>